<dbReference type="InterPro" id="IPR036962">
    <property type="entry name" value="Glyco_hydro_3_N_sf"/>
</dbReference>
<dbReference type="PANTHER" id="PTHR42715:SF10">
    <property type="entry name" value="BETA-GLUCOSIDASE"/>
    <property type="match status" value="1"/>
</dbReference>
<evidence type="ECO:0000313" key="4">
    <source>
        <dbReference type="EMBL" id="REH26211.1"/>
    </source>
</evidence>
<dbReference type="InterPro" id="IPR036881">
    <property type="entry name" value="Glyco_hydro_3_C_sf"/>
</dbReference>
<keyword evidence="2" id="KW-0378">Hydrolase</keyword>
<dbReference type="GO" id="GO:0004553">
    <property type="term" value="F:hydrolase activity, hydrolyzing O-glycosyl compounds"/>
    <property type="evidence" value="ECO:0007669"/>
    <property type="project" value="InterPro"/>
</dbReference>
<dbReference type="EMBL" id="QUNO01000034">
    <property type="protein sequence ID" value="REH26211.1"/>
    <property type="molecule type" value="Genomic_DNA"/>
</dbReference>
<dbReference type="Gene3D" id="3.20.20.300">
    <property type="entry name" value="Glycoside hydrolase, family 3, N-terminal domain"/>
    <property type="match status" value="1"/>
</dbReference>
<comment type="caution">
    <text evidence="4">The sequence shown here is derived from an EMBL/GenBank/DDBJ whole genome shotgun (WGS) entry which is preliminary data.</text>
</comment>
<dbReference type="PANTHER" id="PTHR42715">
    <property type="entry name" value="BETA-GLUCOSIDASE"/>
    <property type="match status" value="1"/>
</dbReference>
<evidence type="ECO:0000256" key="2">
    <source>
        <dbReference type="ARBA" id="ARBA00022801"/>
    </source>
</evidence>
<dbReference type="Proteomes" id="UP000256269">
    <property type="component" value="Unassembled WGS sequence"/>
</dbReference>
<dbReference type="RefSeq" id="WP_116182041.1">
    <property type="nucleotide sequence ID" value="NZ_CP144375.1"/>
</dbReference>
<dbReference type="SMART" id="SM01217">
    <property type="entry name" value="Fn3_like"/>
    <property type="match status" value="1"/>
</dbReference>
<keyword evidence="5" id="KW-1185">Reference proteome</keyword>
<dbReference type="AlphaFoldDB" id="A0A3E0GTN3"/>
<reference evidence="4 5" key="1">
    <citation type="submission" date="2018-08" db="EMBL/GenBank/DDBJ databases">
        <title>Genomic Encyclopedia of Archaeal and Bacterial Type Strains, Phase II (KMG-II): from individual species to whole genera.</title>
        <authorList>
            <person name="Goeker M."/>
        </authorList>
    </citation>
    <scope>NUCLEOTIDE SEQUENCE [LARGE SCALE GENOMIC DNA]</scope>
    <source>
        <strain evidence="4 5">DSM 45791</strain>
    </source>
</reference>
<gene>
    <name evidence="4" type="ORF">BCF44_13466</name>
</gene>
<evidence type="ECO:0000313" key="5">
    <source>
        <dbReference type="Proteomes" id="UP000256269"/>
    </source>
</evidence>
<evidence type="ECO:0000259" key="3">
    <source>
        <dbReference type="SMART" id="SM01217"/>
    </source>
</evidence>
<dbReference type="GO" id="GO:0005975">
    <property type="term" value="P:carbohydrate metabolic process"/>
    <property type="evidence" value="ECO:0007669"/>
    <property type="project" value="InterPro"/>
</dbReference>
<proteinExistence type="inferred from homology"/>
<dbReference type="SUPFAM" id="SSF51445">
    <property type="entry name" value="(Trans)glycosidases"/>
    <property type="match status" value="1"/>
</dbReference>
<dbReference type="InterPro" id="IPR002772">
    <property type="entry name" value="Glyco_hydro_3_C"/>
</dbReference>
<dbReference type="Gene3D" id="2.60.120.260">
    <property type="entry name" value="Galactose-binding domain-like"/>
    <property type="match status" value="1"/>
</dbReference>
<dbReference type="InterPro" id="IPR013783">
    <property type="entry name" value="Ig-like_fold"/>
</dbReference>
<dbReference type="Pfam" id="PF01915">
    <property type="entry name" value="Glyco_hydro_3_C"/>
    <property type="match status" value="1"/>
</dbReference>
<dbReference type="SUPFAM" id="SSF52279">
    <property type="entry name" value="Beta-D-glucan exohydrolase, C-terminal domain"/>
    <property type="match status" value="1"/>
</dbReference>
<sequence length="744" mass="80669">MDALSRLVRPPIPTPTPGVRPLHLGATWNPDLARRVGARFGDAHAGEVVGVQLDQALRDPRLRRNELAYAEDPLLAARLAAAQLFGMGGACAPVITDFDVQACCGRRYGFSARSLNEQELPVYRAVFETGGARGLVLPRHLFDETPTAIRLLIEEGVRPWGDGRVPVFTTGSSPHEAMKFGADGFLGDGRVLDELAAAHADRRVDDTEIAAAATRIDALYGHVGVPSGDDHTGLDLDVAREGVVLLRNDGLLPLLVGAGMRVAVLHPGGDSGLPRAIRSVLTDGTVTNTPGNDRIRLREADSHRCLVVRNEQLDLDVPAGDDVFDAIEWDRHVFELRNGRCRQMVEVTTAQDGTVTLHNGPTVYENLIWEQVSDGATHAADAAAAADVAVVVVGNDAATDRDRENLLLPAQQERMLRAVRAANPNTVLVVLSGYPYALDWAEANVSGILWSANGEATDTAVAEVLFGEHSPAGRLPQTWYRATDTSFDTYLHHRAEPLFPFGHGLSYTTFRYDRPVLSARRLDSSITVSVRVHNTGYRDSDEVVQLYTRQLTSRVRQPVRQLRHFTRIAVPARSSRTVSFVLTTDDVSFFDVTSQSWLVETSEHEVRIGDQTAKFETAGREIPVRHLAGTQLVATRADEAAGMVLVDGPAVAASSQQSWLAFRACDLTRCRTWSLEADNPTPVPLYVGLHLDDPKGPLIGVLAVPPGPVGTHTAPITGEAPGTRDVFAVFTQPGVRARRLAFGS</sequence>
<organism evidence="4 5">
    <name type="scientific">Kutzneria buriramensis</name>
    <dbReference type="NCBI Taxonomy" id="1045776"/>
    <lineage>
        <taxon>Bacteria</taxon>
        <taxon>Bacillati</taxon>
        <taxon>Actinomycetota</taxon>
        <taxon>Actinomycetes</taxon>
        <taxon>Pseudonocardiales</taxon>
        <taxon>Pseudonocardiaceae</taxon>
        <taxon>Kutzneria</taxon>
    </lineage>
</organism>
<feature type="domain" description="Fibronectin type III-like" evidence="3">
    <location>
        <begin position="542"/>
        <end position="612"/>
    </location>
</feature>
<evidence type="ECO:0000256" key="1">
    <source>
        <dbReference type="ARBA" id="ARBA00005336"/>
    </source>
</evidence>
<dbReference type="Gene3D" id="3.40.50.1700">
    <property type="entry name" value="Glycoside hydrolase family 3 C-terminal domain"/>
    <property type="match status" value="1"/>
</dbReference>
<dbReference type="Gene3D" id="2.60.40.10">
    <property type="entry name" value="Immunoglobulins"/>
    <property type="match status" value="1"/>
</dbReference>
<dbReference type="InterPro" id="IPR026891">
    <property type="entry name" value="Fn3-like"/>
</dbReference>
<comment type="similarity">
    <text evidence="1">Belongs to the glycosyl hydrolase 3 family.</text>
</comment>
<dbReference type="OrthoDB" id="9781691at2"/>
<dbReference type="InterPro" id="IPR050288">
    <property type="entry name" value="Cellulose_deg_GH3"/>
</dbReference>
<protein>
    <submittedName>
        <fullName evidence="4">Beta-glucosidase</fullName>
    </submittedName>
</protein>
<accession>A0A3E0GTN3</accession>
<name>A0A3E0GTN3_9PSEU</name>
<dbReference type="InterPro" id="IPR017853">
    <property type="entry name" value="GH"/>
</dbReference>
<dbReference type="Pfam" id="PF14310">
    <property type="entry name" value="Fn3-like"/>
    <property type="match status" value="1"/>
</dbReference>